<dbReference type="PROSITE" id="PS50206">
    <property type="entry name" value="RHODANESE_3"/>
    <property type="match status" value="2"/>
</dbReference>
<dbReference type="AlphaFoldDB" id="A0A318JP20"/>
<organism evidence="4 5">
    <name type="scientific">Aquitalea magnusonii</name>
    <dbReference type="NCBI Taxonomy" id="332411"/>
    <lineage>
        <taxon>Bacteria</taxon>
        <taxon>Pseudomonadati</taxon>
        <taxon>Pseudomonadota</taxon>
        <taxon>Betaproteobacteria</taxon>
        <taxon>Neisseriales</taxon>
        <taxon>Chromobacteriaceae</taxon>
        <taxon>Aquitalea</taxon>
    </lineage>
</organism>
<sequence length="278" mass="30303">MYTTLISPAQLQALDPEHYVILDCRFQLTDPEYGLHAYQAGHIPGARYLNLDYHLSGVKTGSNGRHPLPDGQRLAVDLGAAGITGDIQVICYDDAGGMYAARAWMLLRWLGHAAVAVLDGGIQAWQQAGAVLETDKKRYMPRRFPVNASLVETVDADQVLANLDAQDFVVVDARSPERFRGEGETMDPVGGHIPGARNRFFQQNLAGNGHFKDAATLRSEWEVVLAGSKPEEIVHQCGSGVTACHNLLAMEHAGLTGSRLYPGSWSEWCSDPARPVAR</sequence>
<dbReference type="InterPro" id="IPR001307">
    <property type="entry name" value="Thiosulphate_STrfase_CS"/>
</dbReference>
<dbReference type="EMBL" id="QJKC01000003">
    <property type="protein sequence ID" value="PXX49863.1"/>
    <property type="molecule type" value="Genomic_DNA"/>
</dbReference>
<keyword evidence="1 4" id="KW-0808">Transferase</keyword>
<proteinExistence type="predicted"/>
<dbReference type="CDD" id="cd01449">
    <property type="entry name" value="TST_Repeat_2"/>
    <property type="match status" value="1"/>
</dbReference>
<dbReference type="Pfam" id="PF00581">
    <property type="entry name" value="Rhodanese"/>
    <property type="match status" value="2"/>
</dbReference>
<dbReference type="RefSeq" id="WP_059285429.1">
    <property type="nucleotide sequence ID" value="NZ_LNQU01000026.1"/>
</dbReference>
<evidence type="ECO:0000256" key="2">
    <source>
        <dbReference type="ARBA" id="ARBA00022737"/>
    </source>
</evidence>
<dbReference type="SMART" id="SM00450">
    <property type="entry name" value="RHOD"/>
    <property type="match status" value="2"/>
</dbReference>
<evidence type="ECO:0000313" key="4">
    <source>
        <dbReference type="EMBL" id="PXX49863.1"/>
    </source>
</evidence>
<comment type="caution">
    <text evidence="4">The sequence shown here is derived from an EMBL/GenBank/DDBJ whole genome shotgun (WGS) entry which is preliminary data.</text>
</comment>
<dbReference type="Proteomes" id="UP000248395">
    <property type="component" value="Unassembled WGS sequence"/>
</dbReference>
<keyword evidence="2" id="KW-0677">Repeat</keyword>
<dbReference type="PANTHER" id="PTHR11364:SF27">
    <property type="entry name" value="SULFURTRANSFERASE"/>
    <property type="match status" value="1"/>
</dbReference>
<dbReference type="Gene3D" id="3.40.250.10">
    <property type="entry name" value="Rhodanese-like domain"/>
    <property type="match status" value="2"/>
</dbReference>
<dbReference type="PANTHER" id="PTHR11364">
    <property type="entry name" value="THIOSULFATE SULFERTANSFERASE"/>
    <property type="match status" value="1"/>
</dbReference>
<dbReference type="PROSITE" id="PS00380">
    <property type="entry name" value="RHODANESE_1"/>
    <property type="match status" value="1"/>
</dbReference>
<keyword evidence="5" id="KW-1185">Reference proteome</keyword>
<dbReference type="InterPro" id="IPR045078">
    <property type="entry name" value="TST/MPST-like"/>
</dbReference>
<accession>A0A318JP20</accession>
<dbReference type="InterPro" id="IPR001763">
    <property type="entry name" value="Rhodanese-like_dom"/>
</dbReference>
<keyword evidence="4" id="KW-0670">Pyruvate</keyword>
<evidence type="ECO:0000259" key="3">
    <source>
        <dbReference type="PROSITE" id="PS50206"/>
    </source>
</evidence>
<evidence type="ECO:0000256" key="1">
    <source>
        <dbReference type="ARBA" id="ARBA00022679"/>
    </source>
</evidence>
<dbReference type="InterPro" id="IPR036873">
    <property type="entry name" value="Rhodanese-like_dom_sf"/>
</dbReference>
<protein>
    <submittedName>
        <fullName evidence="4">Thiosulfate/3-mercaptopyruvate sulfurtransferase</fullName>
    </submittedName>
</protein>
<dbReference type="GO" id="GO:0004792">
    <property type="term" value="F:thiosulfate-cyanide sulfurtransferase activity"/>
    <property type="evidence" value="ECO:0007669"/>
    <property type="project" value="InterPro"/>
</dbReference>
<feature type="domain" description="Rhodanese" evidence="3">
    <location>
        <begin position="15"/>
        <end position="134"/>
    </location>
</feature>
<reference evidence="4 5" key="1">
    <citation type="submission" date="2018-05" db="EMBL/GenBank/DDBJ databases">
        <title>Genomic Encyclopedia of Type Strains, Phase IV (KMG-IV): sequencing the most valuable type-strain genomes for metagenomic binning, comparative biology and taxonomic classification.</title>
        <authorList>
            <person name="Goeker M."/>
        </authorList>
    </citation>
    <scope>NUCLEOTIDE SEQUENCE [LARGE SCALE GENOMIC DNA]</scope>
    <source>
        <strain evidence="4 5">DSM 25134</strain>
    </source>
</reference>
<gene>
    <name evidence="4" type="ORF">DFR38_10337</name>
</gene>
<feature type="domain" description="Rhodanese" evidence="3">
    <location>
        <begin position="164"/>
        <end position="277"/>
    </location>
</feature>
<evidence type="ECO:0000313" key="5">
    <source>
        <dbReference type="Proteomes" id="UP000248395"/>
    </source>
</evidence>
<name>A0A318JP20_9NEIS</name>
<dbReference type="CDD" id="cd01448">
    <property type="entry name" value="TST_Repeat_1"/>
    <property type="match status" value="1"/>
</dbReference>
<dbReference type="SUPFAM" id="SSF52821">
    <property type="entry name" value="Rhodanese/Cell cycle control phosphatase"/>
    <property type="match status" value="2"/>
</dbReference>
<dbReference type="OrthoDB" id="9781034at2"/>